<reference evidence="2" key="1">
    <citation type="journal article" date="2021" name="Proc. Natl. Acad. Sci. U.S.A.">
        <title>A Catalog of Tens of Thousands of Viruses from Human Metagenomes Reveals Hidden Associations with Chronic Diseases.</title>
        <authorList>
            <person name="Tisza M.J."/>
            <person name="Buck C.B."/>
        </authorList>
    </citation>
    <scope>NUCLEOTIDE SEQUENCE</scope>
    <source>
        <strain evidence="2">Ct9f93</strain>
    </source>
</reference>
<feature type="compositionally biased region" description="Polar residues" evidence="1">
    <location>
        <begin position="1"/>
        <end position="15"/>
    </location>
</feature>
<evidence type="ECO:0000313" key="2">
    <source>
        <dbReference type="EMBL" id="DAD92705.1"/>
    </source>
</evidence>
<accession>A0A8S5NDK0</accession>
<protein>
    <submittedName>
        <fullName evidence="2">Uncharacterized protein</fullName>
    </submittedName>
</protein>
<dbReference type="EMBL" id="BK015142">
    <property type="protein sequence ID" value="DAD92705.1"/>
    <property type="molecule type" value="Genomic_DNA"/>
</dbReference>
<feature type="region of interest" description="Disordered" evidence="1">
    <location>
        <begin position="1"/>
        <end position="53"/>
    </location>
</feature>
<evidence type="ECO:0000256" key="1">
    <source>
        <dbReference type="SAM" id="MobiDB-lite"/>
    </source>
</evidence>
<sequence>MASSNQSAPQDSVTGSAGALTSKPEFSTGHPIAKVNSIGVMQPPPYSRKLHKR</sequence>
<organism evidence="2">
    <name type="scientific">Podoviridae sp. ct9f93</name>
    <dbReference type="NCBI Taxonomy" id="2826544"/>
    <lineage>
        <taxon>Viruses</taxon>
        <taxon>Duplodnaviria</taxon>
        <taxon>Heunggongvirae</taxon>
        <taxon>Uroviricota</taxon>
        <taxon>Caudoviricetes</taxon>
    </lineage>
</organism>
<name>A0A8S5NDK0_9CAUD</name>
<proteinExistence type="predicted"/>